<keyword evidence="2" id="KW-0378">Hydrolase</keyword>
<dbReference type="Gene3D" id="3.40.1350.10">
    <property type="match status" value="2"/>
</dbReference>
<dbReference type="PANTHER" id="PTHR30015">
    <property type="entry name" value="MRR RESTRICTION SYSTEM PROTEIN"/>
    <property type="match status" value="1"/>
</dbReference>
<dbReference type="AlphaFoldDB" id="A6UN23"/>
<dbReference type="HOGENOM" id="CLU_059375_0_0_5"/>
<protein>
    <submittedName>
        <fullName evidence="2">Restriction endonuclease</fullName>
    </submittedName>
</protein>
<dbReference type="InterPro" id="IPR052906">
    <property type="entry name" value="Type_IV_Methyl-Rstrct_Enzyme"/>
</dbReference>
<gene>
    <name evidence="2" type="ordered locus">Smed_6502</name>
</gene>
<dbReference type="EMBL" id="CP000741">
    <property type="protein sequence ID" value="ABR65053.1"/>
    <property type="molecule type" value="Genomic_DNA"/>
</dbReference>
<dbReference type="PANTHER" id="PTHR30015:SF7">
    <property type="entry name" value="TYPE IV METHYL-DIRECTED RESTRICTION ENZYME ECOKMRR"/>
    <property type="match status" value="1"/>
</dbReference>
<reference evidence="3" key="1">
    <citation type="submission" date="2007-06" db="EMBL/GenBank/DDBJ databases">
        <title>Complete sequence of Sinorhizobium medicae WSM419 plasmid pSMED03.</title>
        <authorList>
            <consortium name="US DOE Joint Genome Institute"/>
            <person name="Copeland A."/>
            <person name="Lucas S."/>
            <person name="Lapidus A."/>
            <person name="Barry K."/>
            <person name="Glavina del Rio T."/>
            <person name="Dalin E."/>
            <person name="Tice H."/>
            <person name="Pitluck S."/>
            <person name="Chain P."/>
            <person name="Malfatti S."/>
            <person name="Shin M."/>
            <person name="Vergez L."/>
            <person name="Schmutz J."/>
            <person name="Larimer F."/>
            <person name="Land M."/>
            <person name="Hauser L."/>
            <person name="Kyrpides N."/>
            <person name="Mikhailova N."/>
            <person name="Reeve W.G."/>
            <person name="Richardson P."/>
        </authorList>
    </citation>
    <scope>NUCLEOTIDE SEQUENCE [LARGE SCALE GENOMIC DNA]</scope>
    <source>
        <strain evidence="3">WSM419</strain>
        <plasmid evidence="3">Plasmid pSMED03</plasmid>
    </source>
</reference>
<geneLocation type="plasmid" evidence="2 3">
    <name>pSMED03</name>
</geneLocation>
<dbReference type="InterPro" id="IPR007560">
    <property type="entry name" value="Restrct_endonuc_IV_Mrr"/>
</dbReference>
<keyword evidence="2" id="KW-0614">Plasmid</keyword>
<keyword evidence="2" id="KW-0540">Nuclease</keyword>
<evidence type="ECO:0000313" key="3">
    <source>
        <dbReference type="Proteomes" id="UP000001108"/>
    </source>
</evidence>
<dbReference type="PATRIC" id="fig|366394.8.peg.3034"/>
<feature type="domain" description="Restriction endonuclease type IV Mrr" evidence="1">
    <location>
        <begin position="185"/>
        <end position="301"/>
    </location>
</feature>
<dbReference type="Pfam" id="PF04471">
    <property type="entry name" value="Mrr_cat"/>
    <property type="match status" value="2"/>
</dbReference>
<dbReference type="GO" id="GO:0009307">
    <property type="term" value="P:DNA restriction-modification system"/>
    <property type="evidence" value="ECO:0007669"/>
    <property type="project" value="InterPro"/>
</dbReference>
<dbReference type="Proteomes" id="UP000001108">
    <property type="component" value="Plasmid pSMED03"/>
</dbReference>
<dbReference type="InterPro" id="IPR011335">
    <property type="entry name" value="Restrct_endonuc-II-like"/>
</dbReference>
<dbReference type="KEGG" id="smd:Smed_6502"/>
<keyword evidence="2" id="KW-0255">Endonuclease</keyword>
<dbReference type="OrthoDB" id="7062569at2"/>
<accession>A6UN23</accession>
<dbReference type="InterPro" id="IPR011856">
    <property type="entry name" value="tRNA_endonuc-like_dom_sf"/>
</dbReference>
<dbReference type="GO" id="GO:0015666">
    <property type="term" value="F:restriction endodeoxyribonuclease activity"/>
    <property type="evidence" value="ECO:0007669"/>
    <property type="project" value="TreeGrafter"/>
</dbReference>
<reference evidence="2 3" key="2">
    <citation type="journal article" date="2010" name="Stand. Genomic Sci.">
        <title>Complete genome sequence of the Medicago microsymbiont Ensifer (Sinorhizobium) medicae strain WSM419.</title>
        <authorList>
            <person name="Reeve W."/>
            <person name="Chain P."/>
            <person name="O'Hara G."/>
            <person name="Ardley J."/>
            <person name="Nandesena K."/>
            <person name="Brau L."/>
            <person name="Tiwari R."/>
            <person name="Malfatti S."/>
            <person name="Kiss H."/>
            <person name="Lapidus A."/>
            <person name="Copeland A."/>
            <person name="Nolan M."/>
            <person name="Land M."/>
            <person name="Hauser L."/>
            <person name="Chang Y.J."/>
            <person name="Ivanova N."/>
            <person name="Mavromatis K."/>
            <person name="Markowitz V."/>
            <person name="Kyrpides N."/>
            <person name="Gollagher M."/>
            <person name="Yates R."/>
            <person name="Dilworth M."/>
            <person name="Howieson J."/>
        </authorList>
    </citation>
    <scope>NUCLEOTIDE SEQUENCE [LARGE SCALE GENOMIC DNA]</scope>
    <source>
        <strain evidence="2 3">WSM419</strain>
        <plasmid evidence="3">Plasmid pSMED03</plasmid>
    </source>
</reference>
<organism evidence="2 3">
    <name type="scientific">Sinorhizobium medicae (strain WSM419)</name>
    <name type="common">Ensifer medicae</name>
    <dbReference type="NCBI Taxonomy" id="366394"/>
    <lineage>
        <taxon>Bacteria</taxon>
        <taxon>Pseudomonadati</taxon>
        <taxon>Pseudomonadota</taxon>
        <taxon>Alphaproteobacteria</taxon>
        <taxon>Hyphomicrobiales</taxon>
        <taxon>Rhizobiaceae</taxon>
        <taxon>Sinorhizobium/Ensifer group</taxon>
        <taxon>Sinorhizobium</taxon>
    </lineage>
</organism>
<evidence type="ECO:0000313" key="2">
    <source>
        <dbReference type="EMBL" id="ABR65053.1"/>
    </source>
</evidence>
<name>A6UN23_SINMW</name>
<evidence type="ECO:0000259" key="1">
    <source>
        <dbReference type="Pfam" id="PF04471"/>
    </source>
</evidence>
<dbReference type="GO" id="GO:0003677">
    <property type="term" value="F:DNA binding"/>
    <property type="evidence" value="ECO:0007669"/>
    <property type="project" value="InterPro"/>
</dbReference>
<dbReference type="SUPFAM" id="SSF52980">
    <property type="entry name" value="Restriction endonuclease-like"/>
    <property type="match status" value="2"/>
</dbReference>
<sequence>MRKLSAEECDALDLELTKLRADESLDPQESELVLGRVLEPLFGIEGYRVEHTGGLNDQGIDFRALRMADETSSAPAETIGVQAKFYRKAVRRVPMGEVQKLIGAALLQDLTRVVLVSNGEFSREAHAAVEKSLPLRIELLDISGMRGWISRLREEKVDVEAEVRIMLRDLSSGLARLIAKSPDALDHLEWRMVEQVVAEVFEGLGFVVTLTPGSKDGGKDVILTCTVKGKLAEYYVEIKHWRSSTKVGSIAVEKLLKVIVEEKKDGGLFLSTYGFTSNAFEQLTTIDKQKLKFGDQEKIVTFCQTYVKAKAGLWSPPENLTEVLFA</sequence>
<proteinExistence type="predicted"/>
<feature type="domain" description="Restriction endonuclease type IV Mrr" evidence="1">
    <location>
        <begin position="36"/>
        <end position="145"/>
    </location>
</feature>